<feature type="compositionally biased region" description="Basic and acidic residues" evidence="1">
    <location>
        <begin position="106"/>
        <end position="120"/>
    </location>
</feature>
<feature type="compositionally biased region" description="Basic and acidic residues" evidence="1">
    <location>
        <begin position="157"/>
        <end position="175"/>
    </location>
</feature>
<evidence type="ECO:0000313" key="2">
    <source>
        <dbReference type="EMBL" id="KAK1455592.1"/>
    </source>
</evidence>
<evidence type="ECO:0008006" key="4">
    <source>
        <dbReference type="Google" id="ProtNLM"/>
    </source>
</evidence>
<evidence type="ECO:0000256" key="1">
    <source>
        <dbReference type="SAM" id="MobiDB-lite"/>
    </source>
</evidence>
<dbReference type="Proteomes" id="UP001239795">
    <property type="component" value="Unassembled WGS sequence"/>
</dbReference>
<comment type="caution">
    <text evidence="2">The sequence shown here is derived from an EMBL/GenBank/DDBJ whole genome shotgun (WGS) entry which is preliminary data.</text>
</comment>
<keyword evidence="3" id="KW-1185">Reference proteome</keyword>
<sequence>MSEETFQIDPNGDVILVLRNPDAPFAVWDTSLCSGEENATKLGPAVNTLGLFRNTPKFQFHVDDPWRWSKVLQDESESTLPDFDVNWGTLRSRKAAKKNKKGKKSLLFEDRPEAPQNIDHEVPSVDFISAGPSGSSGNHASAFPEAAETIEVTQAYEEPHPEVSRESEPEAHLATESETPDEPVAKYLVSSKHLALASRYFSAKLSGPWKEAAVKQIDGCYHMDATDWDSAALLILMQVVHGKTRSVPRQMDLEMLAKLAVLVDYYDCHEVIEIYCPAWIGYLRNKLPVDYGRDMILWLLISHVFQQDDIFQKMTEVAVLKSADPVQTMELPIPSSLVGKVSAFDPLFIVAQIVAELVDWRRQDAVGFILEVLHRLLDSFRSETAGCSFECSSILLGALTKEMDKHKLLNPKPAKPYSGYSIVDTEKIVRAFRSPVWTSDFSYRQPVRHSCNLLRMIDCHLNADFDKNKTGFHLSEVVLRHINEEGKRLEKGKTKSYYQGFWDKPDVA</sequence>
<dbReference type="EMBL" id="MLGG01000024">
    <property type="protein sequence ID" value="KAK1455592.1"/>
    <property type="molecule type" value="Genomic_DNA"/>
</dbReference>
<dbReference type="InterPro" id="IPR011333">
    <property type="entry name" value="SKP1/BTB/POZ_sf"/>
</dbReference>
<accession>A0AAI9UC17</accession>
<dbReference type="AlphaFoldDB" id="A0AAI9UC17"/>
<organism evidence="2 3">
    <name type="scientific">Colletotrichum melonis</name>
    <dbReference type="NCBI Taxonomy" id="1209925"/>
    <lineage>
        <taxon>Eukaryota</taxon>
        <taxon>Fungi</taxon>
        <taxon>Dikarya</taxon>
        <taxon>Ascomycota</taxon>
        <taxon>Pezizomycotina</taxon>
        <taxon>Sordariomycetes</taxon>
        <taxon>Hypocreomycetidae</taxon>
        <taxon>Glomerellales</taxon>
        <taxon>Glomerellaceae</taxon>
        <taxon>Colletotrichum</taxon>
        <taxon>Colletotrichum acutatum species complex</taxon>
    </lineage>
</organism>
<evidence type="ECO:0000313" key="3">
    <source>
        <dbReference type="Proteomes" id="UP001239795"/>
    </source>
</evidence>
<proteinExistence type="predicted"/>
<dbReference type="Gene3D" id="3.30.710.10">
    <property type="entry name" value="Potassium Channel Kv1.1, Chain A"/>
    <property type="match status" value="1"/>
</dbReference>
<gene>
    <name evidence="2" type="ORF">CMEL01_04352</name>
</gene>
<name>A0AAI9UC17_9PEZI</name>
<feature type="region of interest" description="Disordered" evidence="1">
    <location>
        <begin position="156"/>
        <end position="182"/>
    </location>
</feature>
<feature type="region of interest" description="Disordered" evidence="1">
    <location>
        <begin position="101"/>
        <end position="120"/>
    </location>
</feature>
<protein>
    <recommendedName>
        <fullName evidence="4">BTB domain-containing protein</fullName>
    </recommendedName>
</protein>
<reference evidence="2 3" key="1">
    <citation type="submission" date="2016-10" db="EMBL/GenBank/DDBJ databases">
        <title>The genome sequence of Colletotrichum fioriniae PJ7.</title>
        <authorList>
            <person name="Baroncelli R."/>
        </authorList>
    </citation>
    <scope>NUCLEOTIDE SEQUENCE [LARGE SCALE GENOMIC DNA]</scope>
    <source>
        <strain evidence="2">Col 31</strain>
    </source>
</reference>